<gene>
    <name evidence="1" type="primary">SSCI37510.1</name>
</gene>
<organism evidence="1 2">
    <name type="scientific">Sporisorium scitamineum</name>
    <dbReference type="NCBI Taxonomy" id="49012"/>
    <lineage>
        <taxon>Eukaryota</taxon>
        <taxon>Fungi</taxon>
        <taxon>Dikarya</taxon>
        <taxon>Basidiomycota</taxon>
        <taxon>Ustilaginomycotina</taxon>
        <taxon>Ustilaginomycetes</taxon>
        <taxon>Ustilaginales</taxon>
        <taxon>Ustilaginaceae</taxon>
        <taxon>Sporisorium</taxon>
    </lineage>
</organism>
<sequence>MARSWIPTPIDLRIPFPVPVNGSLTVASAGSLA</sequence>
<dbReference type="AlphaFoldDB" id="A0A0F7RZT8"/>
<evidence type="ECO:0000313" key="2">
    <source>
        <dbReference type="Proteomes" id="UP000242770"/>
    </source>
</evidence>
<dbReference type="EMBL" id="CCFA01002141">
    <property type="protein sequence ID" value="CDS00182.1"/>
    <property type="molecule type" value="Genomic_DNA"/>
</dbReference>
<keyword evidence="2" id="KW-1185">Reference proteome</keyword>
<proteinExistence type="predicted"/>
<dbReference type="Proteomes" id="UP000242770">
    <property type="component" value="Unassembled WGS sequence"/>
</dbReference>
<protein>
    <submittedName>
        <fullName evidence="1">Uncharacterized protein</fullName>
    </submittedName>
</protein>
<evidence type="ECO:0000313" key="1">
    <source>
        <dbReference type="EMBL" id="CDS00182.1"/>
    </source>
</evidence>
<accession>A0A0F7RZT8</accession>
<reference evidence="2" key="1">
    <citation type="submission" date="2014-06" db="EMBL/GenBank/DDBJ databases">
        <authorList>
            <person name="Berkman P.J."/>
        </authorList>
    </citation>
    <scope>NUCLEOTIDE SEQUENCE [LARGE SCALE GENOMIC DNA]</scope>
</reference>
<name>A0A0F7RZT8_9BASI</name>